<dbReference type="InterPro" id="IPR052048">
    <property type="entry name" value="ST_Response_Regulator"/>
</dbReference>
<feature type="domain" description="Response regulatory" evidence="2">
    <location>
        <begin position="3"/>
        <end position="119"/>
    </location>
</feature>
<dbReference type="PANTHER" id="PTHR43228">
    <property type="entry name" value="TWO-COMPONENT RESPONSE REGULATOR"/>
    <property type="match status" value="1"/>
</dbReference>
<evidence type="ECO:0000259" key="2">
    <source>
        <dbReference type="PROSITE" id="PS50110"/>
    </source>
</evidence>
<dbReference type="Pfam" id="PF00072">
    <property type="entry name" value="Response_reg"/>
    <property type="match status" value="1"/>
</dbReference>
<accession>A0A6A7Y4V4</accession>
<comment type="caution">
    <text evidence="3">The sequence shown here is derived from an EMBL/GenBank/DDBJ whole genome shotgun (WGS) entry which is preliminary data.</text>
</comment>
<evidence type="ECO:0000313" key="4">
    <source>
        <dbReference type="Proteomes" id="UP000332515"/>
    </source>
</evidence>
<keyword evidence="4" id="KW-1185">Reference proteome</keyword>
<dbReference type="PANTHER" id="PTHR43228:SF1">
    <property type="entry name" value="TWO-COMPONENT RESPONSE REGULATOR ARR22"/>
    <property type="match status" value="1"/>
</dbReference>
<dbReference type="EMBL" id="VWNA01000001">
    <property type="protein sequence ID" value="MQT12729.1"/>
    <property type="molecule type" value="Genomic_DNA"/>
</dbReference>
<dbReference type="SUPFAM" id="SSF52172">
    <property type="entry name" value="CheY-like"/>
    <property type="match status" value="1"/>
</dbReference>
<reference evidence="3 4" key="1">
    <citation type="submission" date="2019-09" db="EMBL/GenBank/DDBJ databases">
        <title>Segnochrobactrum spirostomi gen. nov., sp. nov., isolated from the ciliate Spirostomum cf. yagiui and description of a novel family, Segnochrobactraceae fam. nov. within the order Rhizobiales of the class Alphaproteobacteria.</title>
        <authorList>
            <person name="Akter S."/>
            <person name="Shazib S.U.A."/>
            <person name="Shin M.K."/>
        </authorList>
    </citation>
    <scope>NUCLEOTIDE SEQUENCE [LARGE SCALE GENOMIC DNA]</scope>
    <source>
        <strain evidence="3 4">Sp-1</strain>
    </source>
</reference>
<gene>
    <name evidence="3" type="ORF">F0357_08715</name>
</gene>
<dbReference type="Gene3D" id="3.40.50.2300">
    <property type="match status" value="1"/>
</dbReference>
<evidence type="ECO:0000313" key="3">
    <source>
        <dbReference type="EMBL" id="MQT12729.1"/>
    </source>
</evidence>
<keyword evidence="1" id="KW-0597">Phosphoprotein</keyword>
<dbReference type="Proteomes" id="UP000332515">
    <property type="component" value="Unassembled WGS sequence"/>
</dbReference>
<dbReference type="PROSITE" id="PS50110">
    <property type="entry name" value="RESPONSE_REGULATORY"/>
    <property type="match status" value="1"/>
</dbReference>
<feature type="modified residue" description="4-aspartylphosphate" evidence="1">
    <location>
        <position position="52"/>
    </location>
</feature>
<evidence type="ECO:0000256" key="1">
    <source>
        <dbReference type="PROSITE-ProRule" id="PRU00169"/>
    </source>
</evidence>
<dbReference type="InterPro" id="IPR011006">
    <property type="entry name" value="CheY-like_superfamily"/>
</dbReference>
<organism evidence="3 4">
    <name type="scientific">Segnochrobactrum spirostomi</name>
    <dbReference type="NCBI Taxonomy" id="2608987"/>
    <lineage>
        <taxon>Bacteria</taxon>
        <taxon>Pseudomonadati</taxon>
        <taxon>Pseudomonadota</taxon>
        <taxon>Alphaproteobacteria</taxon>
        <taxon>Hyphomicrobiales</taxon>
        <taxon>Segnochrobactraceae</taxon>
        <taxon>Segnochrobactrum</taxon>
    </lineage>
</organism>
<name>A0A6A7Y4V4_9HYPH</name>
<dbReference type="AlphaFoldDB" id="A0A6A7Y4V4"/>
<dbReference type="GO" id="GO:0000160">
    <property type="term" value="P:phosphorelay signal transduction system"/>
    <property type="evidence" value="ECO:0007669"/>
    <property type="project" value="InterPro"/>
</dbReference>
<dbReference type="RefSeq" id="WP_153479962.1">
    <property type="nucleotide sequence ID" value="NZ_VWNA01000001.1"/>
</dbReference>
<dbReference type="SMART" id="SM00448">
    <property type="entry name" value="REC"/>
    <property type="match status" value="1"/>
</dbReference>
<sequence>MKTFLVVDDSSTVRKVARRMLEQLSFKVTEAEDGQKALEQCATGLPDAILLDWNMPVTNGPDFLRQLRDRYGRGDPKVIFCTSENDPAQIAAALNGGADEYIMKPFDAEILKEKLEEVGLI</sequence>
<protein>
    <submittedName>
        <fullName evidence="3">Response regulator</fullName>
    </submittedName>
</protein>
<dbReference type="InterPro" id="IPR001789">
    <property type="entry name" value="Sig_transdc_resp-reg_receiver"/>
</dbReference>
<proteinExistence type="predicted"/>